<dbReference type="EMBL" id="PDLN01000002">
    <property type="protein sequence ID" value="RDW92615.1"/>
    <property type="molecule type" value="Genomic_DNA"/>
</dbReference>
<evidence type="ECO:0000259" key="3">
    <source>
        <dbReference type="Pfam" id="PF20776"/>
    </source>
</evidence>
<dbReference type="PANTHER" id="PTHR37919:SF2">
    <property type="entry name" value="EXPERA DOMAIN-CONTAINING PROTEIN"/>
    <property type="match status" value="1"/>
</dbReference>
<feature type="domain" description="SLS1 C-terminal" evidence="4">
    <location>
        <begin position="467"/>
        <end position="801"/>
    </location>
</feature>
<dbReference type="GO" id="GO:0005743">
    <property type="term" value="C:mitochondrial inner membrane"/>
    <property type="evidence" value="ECO:0007669"/>
    <property type="project" value="InterPro"/>
</dbReference>
<feature type="compositionally biased region" description="Basic and acidic residues" evidence="1">
    <location>
        <begin position="899"/>
        <end position="908"/>
    </location>
</feature>
<dbReference type="InterPro" id="IPR032741">
    <property type="entry name" value="Sls1_KH-1"/>
</dbReference>
<sequence length="980" mass="109241">MIVRPIPSSHICLRCQLRLARNHVARRPLAAFLSTTASQRADDANGTDPSRIDATQEGERTSGDRFRIWYPGAIASRVSAPPAQKKLSEFPLGRLYGFQGRKVRERKERLDAVNLGQPSEVLILNDVGVQFKPRPQLEPLEAEPLESVDILARLAEERGLVGHQEVMDNIDELRPKTDGKTPQTWQDVNELVDILSNGFTVTQLATYINQHGVERNDETADAERPTTINGQYVTLQVSPWLPGVSESIDHFDRSLNRGYNTPKQIPPKKRLAFLLIRDCWAVKIPEVENGFGEVEIYMAGEDLEWLLRGAKSPLSRISRNLLKRGEKIEASRSRKVVRITAPQQRAELLIPEIENVVNNIRHDSIGLKGLLSSSTPPELQESLLDPTMHMQLGKLSEAEITATSGTKLDVSYIHESDVGPSSPSDVARRLLLSLISDSEQSGGRLGCLVVDGLREGAFVPFEQTAGLNWHEKLQNWTRWTAAATKDAKHDDEGDSSILILGDHGREKEDISSPKEVPSTEPVATLLEPMLKSDAQRDLHEKTKAVQVSEAAFWSKSKFTASYAMPGAVLHRGSELPYFQMESLENVQDSLLNKDNTFLPTIPNLSRVLRRSARAGSNRIQTIIMHLKPSPWSLGADGEPIGIDALHVFPPIELRFSVEPETRAMELKDALARVSLGTSDLLLPHQQCDLRFQQQTTCRMGNPQRLSAIKEFIESSTVQDGVPKTPASLMLPIPSHLCGLKEHKLVNKNGPVTNVEYMFVRHEMRETIPLDFQGWALLYTSVQASDTGDRRSEVRLRARRSPMWDPPAGYVATQENEDAGFTQACLDMANEFGTGAAPQARRIVKDFPVRFIHGDYETEPKGFKYFTNLITFADQDDKDPNEDLVGDSMLTEKEDEDEGGLEHVDEEKIITTQKASEIGPTISSSLEEDINKDEDISTAADPEKHSNLFQILSKAEALDTKRREKSENDSDSATSKREGGE</sequence>
<accession>A0A3D8T224</accession>
<dbReference type="PANTHER" id="PTHR37919">
    <property type="entry name" value="PROTEIN CBG05606"/>
    <property type="match status" value="1"/>
</dbReference>
<feature type="region of interest" description="Disordered" evidence="1">
    <location>
        <begin position="889"/>
        <end position="980"/>
    </location>
</feature>
<feature type="compositionally biased region" description="Polar residues" evidence="1">
    <location>
        <begin position="909"/>
        <end position="924"/>
    </location>
</feature>
<dbReference type="Pfam" id="PF20776">
    <property type="entry name" value="SLS1_N"/>
    <property type="match status" value="1"/>
</dbReference>
<gene>
    <name evidence="5" type="ORF">BP5796_02009</name>
</gene>
<feature type="compositionally biased region" description="Basic and acidic residues" evidence="1">
    <location>
        <begin position="955"/>
        <end position="980"/>
    </location>
</feature>
<feature type="domain" description="SLS1 first KH" evidence="2">
    <location>
        <begin position="292"/>
        <end position="360"/>
    </location>
</feature>
<dbReference type="InterPro" id="IPR048400">
    <property type="entry name" value="SLS1_N"/>
</dbReference>
<evidence type="ECO:0000259" key="4">
    <source>
        <dbReference type="Pfam" id="PF20778"/>
    </source>
</evidence>
<organism evidence="5 6">
    <name type="scientific">Coleophoma crateriformis</name>
    <dbReference type="NCBI Taxonomy" id="565419"/>
    <lineage>
        <taxon>Eukaryota</taxon>
        <taxon>Fungi</taxon>
        <taxon>Dikarya</taxon>
        <taxon>Ascomycota</taxon>
        <taxon>Pezizomycotina</taxon>
        <taxon>Leotiomycetes</taxon>
        <taxon>Helotiales</taxon>
        <taxon>Dermateaceae</taxon>
        <taxon>Coleophoma</taxon>
    </lineage>
</organism>
<feature type="domain" description="SLS1 N-terminal" evidence="3">
    <location>
        <begin position="162"/>
        <end position="284"/>
    </location>
</feature>
<dbReference type="Pfam" id="PF14611">
    <property type="entry name" value="KH_SLS1_1"/>
    <property type="match status" value="1"/>
</dbReference>
<dbReference type="InterPro" id="IPR048401">
    <property type="entry name" value="SLS1_C"/>
</dbReference>
<evidence type="ECO:0000313" key="6">
    <source>
        <dbReference type="Proteomes" id="UP000256328"/>
    </source>
</evidence>
<comment type="caution">
    <text evidence="5">The sequence shown here is derived from an EMBL/GenBank/DDBJ whole genome shotgun (WGS) entry which is preliminary data.</text>
</comment>
<keyword evidence="6" id="KW-1185">Reference proteome</keyword>
<dbReference type="Pfam" id="PF20778">
    <property type="entry name" value="SLS1_C"/>
    <property type="match status" value="1"/>
</dbReference>
<protein>
    <submittedName>
        <fullName evidence="5">Uncharacterized protein</fullName>
    </submittedName>
</protein>
<dbReference type="AlphaFoldDB" id="A0A3D8T224"/>
<evidence type="ECO:0000256" key="1">
    <source>
        <dbReference type="SAM" id="MobiDB-lite"/>
    </source>
</evidence>
<reference evidence="5 6" key="1">
    <citation type="journal article" date="2018" name="IMA Fungus">
        <title>IMA Genome-F 9: Draft genome sequence of Annulohypoxylon stygium, Aspergillus mulundensis, Berkeleyomyces basicola (syn. Thielaviopsis basicola), Ceratocystis smalleyi, two Cercospora beticola strains, Coleophoma cylindrospora, Fusarium fracticaudum, Phialophora cf. hyalina, and Morchella septimelata.</title>
        <authorList>
            <person name="Wingfield B.D."/>
            <person name="Bills G.F."/>
            <person name="Dong Y."/>
            <person name="Huang W."/>
            <person name="Nel W.J."/>
            <person name="Swalarsk-Parry B.S."/>
            <person name="Vaghefi N."/>
            <person name="Wilken P.M."/>
            <person name="An Z."/>
            <person name="de Beer Z.W."/>
            <person name="De Vos L."/>
            <person name="Chen L."/>
            <person name="Duong T.A."/>
            <person name="Gao Y."/>
            <person name="Hammerbacher A."/>
            <person name="Kikkert J.R."/>
            <person name="Li Y."/>
            <person name="Li H."/>
            <person name="Li K."/>
            <person name="Li Q."/>
            <person name="Liu X."/>
            <person name="Ma X."/>
            <person name="Naidoo K."/>
            <person name="Pethybridge S.J."/>
            <person name="Sun J."/>
            <person name="Steenkamp E.T."/>
            <person name="van der Nest M.A."/>
            <person name="van Wyk S."/>
            <person name="Wingfield M.J."/>
            <person name="Xiong C."/>
            <person name="Yue Q."/>
            <person name="Zhang X."/>
        </authorList>
    </citation>
    <scope>NUCLEOTIDE SEQUENCE [LARGE SCALE GENOMIC DNA]</scope>
    <source>
        <strain evidence="5 6">BP5796</strain>
    </source>
</reference>
<name>A0A3D8T224_9HELO</name>
<evidence type="ECO:0000313" key="5">
    <source>
        <dbReference type="EMBL" id="RDW92615.1"/>
    </source>
</evidence>
<evidence type="ECO:0000259" key="2">
    <source>
        <dbReference type="Pfam" id="PF14611"/>
    </source>
</evidence>
<feature type="region of interest" description="Disordered" evidence="1">
    <location>
        <begin position="38"/>
        <end position="60"/>
    </location>
</feature>
<dbReference type="Proteomes" id="UP000256328">
    <property type="component" value="Unassembled WGS sequence"/>
</dbReference>
<proteinExistence type="predicted"/>
<dbReference type="OrthoDB" id="5392646at2759"/>